<dbReference type="NCBIfam" id="TIGR00681">
    <property type="entry name" value="kdpC"/>
    <property type="match status" value="1"/>
</dbReference>
<keyword evidence="5 11" id="KW-0547">Nucleotide-binding</keyword>
<gene>
    <name evidence="11" type="primary">kdpC</name>
    <name evidence="12" type="ORF">AERYTH_04175</name>
</gene>
<comment type="similarity">
    <text evidence="11">Belongs to the KdpC family.</text>
</comment>
<comment type="function">
    <text evidence="11">Part of the high-affinity ATP-driven potassium transport (or Kdp) system, which catalyzes the hydrolysis of ATP coupled with the electrogenic transport of potassium into the cytoplasm. This subunit acts as a catalytic chaperone that increases the ATP-binding affinity of the ATP-hydrolyzing subunit KdpB by the formation of a transient KdpB/KdpC/ATP ternary complex.</text>
</comment>
<name>A0A0U4D6X3_9ACTN</name>
<keyword evidence="1 11" id="KW-0813">Transport</keyword>
<comment type="subcellular location">
    <subcellularLocation>
        <location evidence="11">Cell membrane</location>
        <topology evidence="11">Single-pass membrane protein</topology>
    </subcellularLocation>
</comment>
<dbReference type="STRING" id="2041.AERYTH_04175"/>
<dbReference type="InterPro" id="IPR003820">
    <property type="entry name" value="KdpC"/>
</dbReference>
<keyword evidence="13" id="KW-1185">Reference proteome</keyword>
<keyword evidence="6 11" id="KW-0067">ATP-binding</keyword>
<evidence type="ECO:0000256" key="6">
    <source>
        <dbReference type="ARBA" id="ARBA00022840"/>
    </source>
</evidence>
<dbReference type="GO" id="GO:0008556">
    <property type="term" value="F:P-type potassium transmembrane transporter activity"/>
    <property type="evidence" value="ECO:0007669"/>
    <property type="project" value="InterPro"/>
</dbReference>
<accession>A0A0U4D6X3</accession>
<evidence type="ECO:0000256" key="2">
    <source>
        <dbReference type="ARBA" id="ARBA00022475"/>
    </source>
</evidence>
<dbReference type="EMBL" id="CP011502">
    <property type="protein sequence ID" value="ALX03954.1"/>
    <property type="molecule type" value="Genomic_DNA"/>
</dbReference>
<dbReference type="PATRIC" id="fig|2041.4.peg.873"/>
<evidence type="ECO:0000313" key="12">
    <source>
        <dbReference type="EMBL" id="ALX03954.1"/>
    </source>
</evidence>
<comment type="subunit">
    <text evidence="11">The system is composed of three essential subunits: KdpA, KdpB and KdpC.</text>
</comment>
<dbReference type="NCBIfam" id="NF001454">
    <property type="entry name" value="PRK00315.1"/>
    <property type="match status" value="1"/>
</dbReference>
<proteinExistence type="inferred from homology"/>
<keyword evidence="10 11" id="KW-0472">Membrane</keyword>
<evidence type="ECO:0000256" key="7">
    <source>
        <dbReference type="ARBA" id="ARBA00022958"/>
    </source>
</evidence>
<dbReference type="HAMAP" id="MF_00276">
    <property type="entry name" value="KdpC"/>
    <property type="match status" value="1"/>
</dbReference>
<dbReference type="AlphaFoldDB" id="A0A0U4D6X3"/>
<dbReference type="OrthoDB" id="9788285at2"/>
<dbReference type="Pfam" id="PF02669">
    <property type="entry name" value="KdpC"/>
    <property type="match status" value="1"/>
</dbReference>
<evidence type="ECO:0000256" key="3">
    <source>
        <dbReference type="ARBA" id="ARBA00022538"/>
    </source>
</evidence>
<evidence type="ECO:0000256" key="9">
    <source>
        <dbReference type="ARBA" id="ARBA00023065"/>
    </source>
</evidence>
<evidence type="ECO:0000256" key="10">
    <source>
        <dbReference type="ARBA" id="ARBA00023136"/>
    </source>
</evidence>
<evidence type="ECO:0000256" key="5">
    <source>
        <dbReference type="ARBA" id="ARBA00022741"/>
    </source>
</evidence>
<dbReference type="PIRSF" id="PIRSF001296">
    <property type="entry name" value="K_ATPase_KdpC"/>
    <property type="match status" value="1"/>
</dbReference>
<dbReference type="KEGG" id="aer:AERYTH_04175"/>
<keyword evidence="7 11" id="KW-0630">Potassium</keyword>
<keyword evidence="3 11" id="KW-0633">Potassium transport</keyword>
<keyword evidence="8 11" id="KW-1133">Transmembrane helix</keyword>
<dbReference type="PANTHER" id="PTHR30042:SF2">
    <property type="entry name" value="POTASSIUM-TRANSPORTING ATPASE KDPC SUBUNIT"/>
    <property type="match status" value="1"/>
</dbReference>
<dbReference type="GO" id="GO:0005524">
    <property type="term" value="F:ATP binding"/>
    <property type="evidence" value="ECO:0007669"/>
    <property type="project" value="UniProtKB-UniRule"/>
</dbReference>
<dbReference type="GO" id="GO:0005886">
    <property type="term" value="C:plasma membrane"/>
    <property type="evidence" value="ECO:0007669"/>
    <property type="project" value="UniProtKB-SubCell"/>
</dbReference>
<keyword evidence="2 11" id="KW-1003">Cell membrane</keyword>
<reference evidence="12 13" key="1">
    <citation type="journal article" date="1991" name="Int. J. Syst. Bacteriol.">
        <title>Description of the erythromycin-producing bacterium Arthrobacter sp. strain NRRL B-3381 as Aeromicrobium erythreum gen. nov., sp. nov.</title>
        <authorList>
            <person name="Miller E.S."/>
            <person name="Woese C.R."/>
            <person name="Brenner S."/>
        </authorList>
    </citation>
    <scope>NUCLEOTIDE SEQUENCE [LARGE SCALE GENOMIC DNA]</scope>
    <source>
        <strain evidence="12 13">AR18</strain>
    </source>
</reference>
<protein>
    <recommendedName>
        <fullName evidence="11">Potassium-transporting ATPase KdpC subunit</fullName>
    </recommendedName>
    <alternativeName>
        <fullName evidence="11">ATP phosphohydrolase [potassium-transporting] C chain</fullName>
    </alternativeName>
    <alternativeName>
        <fullName evidence="11">Potassium-binding and translocating subunit C</fullName>
    </alternativeName>
    <alternativeName>
        <fullName evidence="11">Potassium-translocating ATPase C chain</fullName>
    </alternativeName>
</protein>
<evidence type="ECO:0000256" key="8">
    <source>
        <dbReference type="ARBA" id="ARBA00022989"/>
    </source>
</evidence>
<dbReference type="PANTHER" id="PTHR30042">
    <property type="entry name" value="POTASSIUM-TRANSPORTING ATPASE C CHAIN"/>
    <property type="match status" value="1"/>
</dbReference>
<keyword evidence="4 11" id="KW-0812">Transmembrane</keyword>
<organism evidence="12 13">
    <name type="scientific">Aeromicrobium erythreum</name>
    <dbReference type="NCBI Taxonomy" id="2041"/>
    <lineage>
        <taxon>Bacteria</taxon>
        <taxon>Bacillati</taxon>
        <taxon>Actinomycetota</taxon>
        <taxon>Actinomycetes</taxon>
        <taxon>Propionibacteriales</taxon>
        <taxon>Nocardioidaceae</taxon>
        <taxon>Aeromicrobium</taxon>
    </lineage>
</organism>
<keyword evidence="9 11" id="KW-0406">Ion transport</keyword>
<evidence type="ECO:0000256" key="11">
    <source>
        <dbReference type="HAMAP-Rule" id="MF_00276"/>
    </source>
</evidence>
<evidence type="ECO:0000313" key="13">
    <source>
        <dbReference type="Proteomes" id="UP000067689"/>
    </source>
</evidence>
<sequence length="193" mass="20155">MTVVIRDLLRQSLAAVRVLLVLTVLLGVLYPAAVWAVGRAVPDRADGSLLRVDGVAVGSRLLGQTFEGAQWFHPRPSANDYDGLASAPSNLGPSNPDLLAAIRERRAAVAREDGVSPSAVPADALTASGSGLDPDISPAYAALQVPRVARERGLDEETVRRLVAEATSGRQLGFLGEPTVDVLELNASLSGAD</sequence>
<evidence type="ECO:0000256" key="1">
    <source>
        <dbReference type="ARBA" id="ARBA00022448"/>
    </source>
</evidence>
<dbReference type="Proteomes" id="UP000067689">
    <property type="component" value="Chromosome"/>
</dbReference>
<evidence type="ECO:0000256" key="4">
    <source>
        <dbReference type="ARBA" id="ARBA00022692"/>
    </source>
</evidence>